<feature type="region of interest" description="Disordered" evidence="1">
    <location>
        <begin position="44"/>
        <end position="134"/>
    </location>
</feature>
<evidence type="ECO:0000313" key="2">
    <source>
        <dbReference type="EMBL" id="KAK1902215.1"/>
    </source>
</evidence>
<dbReference type="EMBL" id="JASDAP010000006">
    <property type="protein sequence ID" value="KAK1902215.1"/>
    <property type="molecule type" value="Genomic_DNA"/>
</dbReference>
<evidence type="ECO:0000313" key="3">
    <source>
        <dbReference type="Proteomes" id="UP001228049"/>
    </source>
</evidence>
<protein>
    <submittedName>
        <fullName evidence="2">Tenascin</fullName>
    </submittedName>
</protein>
<comment type="caution">
    <text evidence="2">The sequence shown here is derived from an EMBL/GenBank/DDBJ whole genome shotgun (WGS) entry which is preliminary data.</text>
</comment>
<gene>
    <name evidence="2" type="ORF">KUDE01_005179</name>
</gene>
<evidence type="ECO:0000256" key="1">
    <source>
        <dbReference type="SAM" id="MobiDB-lite"/>
    </source>
</evidence>
<dbReference type="Proteomes" id="UP001228049">
    <property type="component" value="Unassembled WGS sequence"/>
</dbReference>
<name>A0AAD9CGW9_DISEL</name>
<accession>A0AAD9CGW9</accession>
<proteinExistence type="predicted"/>
<feature type="region of interest" description="Disordered" evidence="1">
    <location>
        <begin position="1"/>
        <end position="22"/>
    </location>
</feature>
<keyword evidence="3" id="KW-1185">Reference proteome</keyword>
<feature type="compositionally biased region" description="Basic and acidic residues" evidence="1">
    <location>
        <begin position="1"/>
        <end position="13"/>
    </location>
</feature>
<dbReference type="AlphaFoldDB" id="A0AAD9CGW9"/>
<organism evidence="2 3">
    <name type="scientific">Dissostichus eleginoides</name>
    <name type="common">Patagonian toothfish</name>
    <name type="synonym">Dissostichus amissus</name>
    <dbReference type="NCBI Taxonomy" id="100907"/>
    <lineage>
        <taxon>Eukaryota</taxon>
        <taxon>Metazoa</taxon>
        <taxon>Chordata</taxon>
        <taxon>Craniata</taxon>
        <taxon>Vertebrata</taxon>
        <taxon>Euteleostomi</taxon>
        <taxon>Actinopterygii</taxon>
        <taxon>Neopterygii</taxon>
        <taxon>Teleostei</taxon>
        <taxon>Neoteleostei</taxon>
        <taxon>Acanthomorphata</taxon>
        <taxon>Eupercaria</taxon>
        <taxon>Perciformes</taxon>
        <taxon>Notothenioidei</taxon>
        <taxon>Nototheniidae</taxon>
        <taxon>Dissostichus</taxon>
    </lineage>
</organism>
<reference evidence="2" key="1">
    <citation type="submission" date="2023-04" db="EMBL/GenBank/DDBJ databases">
        <title>Chromosome-level genome of Chaenocephalus aceratus.</title>
        <authorList>
            <person name="Park H."/>
        </authorList>
    </citation>
    <scope>NUCLEOTIDE SEQUENCE</scope>
    <source>
        <strain evidence="2">DE</strain>
        <tissue evidence="2">Muscle</tissue>
    </source>
</reference>
<sequence length="134" mass="14632">MEIRIFSRVDLRRSSGGTEAEEQEVSECLALKSSFSCPHNKHQLALRSPGERGQSLMDLRSPGERGQSLMDLRSPGERGQRGQSLMDLRSPGERGQRGQSLMDLRSPGERGQSDGPQDPVLLASQCPSGSPDDL</sequence>